<protein>
    <submittedName>
        <fullName evidence="1">Uncharacterized protein</fullName>
    </submittedName>
</protein>
<gene>
    <name evidence="1" type="ORF">CP500_000615</name>
</gene>
<proteinExistence type="predicted"/>
<sequence length="272" mass="30921">MVSVSHHRYEELYQSEPDGSVLLEDALGEILDSFQGSNRLLSQLRYVWMALTLAVVVEPTVKYYQPDSPIPEAAIKRLTHWLLKTLTEIFNPNRQLSSGIQNIENVILEDFNSFLSAQNVSSFQVLSEALDVYRNAIETLEPDRSLQALLNILDDCLEGYAIFPGSYGRRELFDWWLLDVVPSCWYLLPPVSVYSLNNVEIDDKSSPLSRLEETSSLVWSLIGAAIQKTHPTIGTLFNSKPFTSCDEEEVQINNQLLLSENKNIDSEVIKYE</sequence>
<dbReference type="Proteomes" id="UP000226442">
    <property type="component" value="Unassembled WGS sequence"/>
</dbReference>
<keyword evidence="2" id="KW-1185">Reference proteome</keyword>
<comment type="caution">
    <text evidence="1">The sequence shown here is derived from an EMBL/GenBank/DDBJ whole genome shotgun (WGS) entry which is preliminary data.</text>
</comment>
<dbReference type="AlphaFoldDB" id="A0A2G4F6P0"/>
<organism evidence="1 2">
    <name type="scientific">Tychonema bourrellyi FEM_GT703</name>
    <dbReference type="NCBI Taxonomy" id="2040638"/>
    <lineage>
        <taxon>Bacteria</taxon>
        <taxon>Bacillati</taxon>
        <taxon>Cyanobacteriota</taxon>
        <taxon>Cyanophyceae</taxon>
        <taxon>Oscillatoriophycideae</taxon>
        <taxon>Oscillatoriales</taxon>
        <taxon>Microcoleaceae</taxon>
        <taxon>Tychonema</taxon>
    </lineage>
</organism>
<dbReference type="EMBL" id="NXIB02000002">
    <property type="protein sequence ID" value="PHX57361.1"/>
    <property type="molecule type" value="Genomic_DNA"/>
</dbReference>
<name>A0A2G4F6P0_9CYAN</name>
<reference evidence="1" key="1">
    <citation type="submission" date="2017-10" db="EMBL/GenBank/DDBJ databases">
        <title>Draft genome sequence of the planktic cyanobacteria Tychonema bourrellyi isolated from alpine lentic freshwater.</title>
        <authorList>
            <person name="Tett A."/>
            <person name="Armanini F."/>
            <person name="Asnicar F."/>
            <person name="Boscaini A."/>
            <person name="Pasolli E."/>
            <person name="Zolfo M."/>
            <person name="Donati C."/>
            <person name="Salmaso N."/>
            <person name="Segata N."/>
        </authorList>
    </citation>
    <scope>NUCLEOTIDE SEQUENCE</scope>
    <source>
        <strain evidence="1">FEM_GT703</strain>
    </source>
</reference>
<accession>A0A2G4F6P0</accession>
<evidence type="ECO:0000313" key="2">
    <source>
        <dbReference type="Proteomes" id="UP000226442"/>
    </source>
</evidence>
<dbReference type="OrthoDB" id="494804at2"/>
<evidence type="ECO:0000313" key="1">
    <source>
        <dbReference type="EMBL" id="PHX57361.1"/>
    </source>
</evidence>